<organism evidence="1 2">
    <name type="scientific">Lishizhenia tianjinensis</name>
    <dbReference type="NCBI Taxonomy" id="477690"/>
    <lineage>
        <taxon>Bacteria</taxon>
        <taxon>Pseudomonadati</taxon>
        <taxon>Bacteroidota</taxon>
        <taxon>Flavobacteriia</taxon>
        <taxon>Flavobacteriales</taxon>
        <taxon>Crocinitomicaceae</taxon>
        <taxon>Lishizhenia</taxon>
    </lineage>
</organism>
<dbReference type="Gene3D" id="3.40.50.12580">
    <property type="match status" value="1"/>
</dbReference>
<evidence type="ECO:0000313" key="2">
    <source>
        <dbReference type="Proteomes" id="UP000236454"/>
    </source>
</evidence>
<reference evidence="1 2" key="1">
    <citation type="submission" date="2016-10" db="EMBL/GenBank/DDBJ databases">
        <authorList>
            <person name="de Groot N.N."/>
        </authorList>
    </citation>
    <scope>NUCLEOTIDE SEQUENCE [LARGE SCALE GENOMIC DNA]</scope>
    <source>
        <strain evidence="1 2">CGMCC 1.7005</strain>
    </source>
</reference>
<protein>
    <recommendedName>
        <fullName evidence="3">CDP-Glycerol:Poly(Glycerophosphate) glycerophosphotransferase</fullName>
    </recommendedName>
</protein>
<dbReference type="OrthoDB" id="274536at2"/>
<dbReference type="EMBL" id="FPAS01000001">
    <property type="protein sequence ID" value="SFT50424.1"/>
    <property type="molecule type" value="Genomic_DNA"/>
</dbReference>
<name>A0A1I6YJB0_9FLAO</name>
<keyword evidence="2" id="KW-1185">Reference proteome</keyword>
<dbReference type="RefSeq" id="WP_090246894.1">
    <property type="nucleotide sequence ID" value="NZ_FPAS01000001.1"/>
</dbReference>
<sequence length="474" mass="55392">MSEKINYQTFQEVIDFYNKTEQVFLDVENKLGVNLWFLENFRVYFAYRNSKLNSSSTSGSSGNKISLLTELKALIQNFTLKHHTSEIAIFAYPSSVRRYFGDLVDSFDLIGMRRIFQESVNLKEGSINQNTDAIFLRYLISFGFIKDVIYFNRHFTKLSKQLQNLSTTADEQLITSIFCKSKSTLLLHFLYFRAYCKFFKKSSLKAVCLINENSPSLKVIQYAIKKYGIKSFAVQHGSIHELHPSYMFGLYHTPPILPDMTFVWGQRDKTLLITKGGYVSSSVEIVGRIDGEVTPEIQHPELDLTKKIIVFATQPQRDEELRKKTFYDVASTFEDFIDEYQLVIRPHPNEKDDTFFKDIYDGNYLIDRVTPLKKHFELCEGIITSFSTVGVEFVPYYKKMLILDYYMQDVMKYIEKGVGIQILNKDMLKHNLECWEEIQVDRKAQEMYVNETLYQIDSSSQLKLINKIIENRLK</sequence>
<evidence type="ECO:0000313" key="1">
    <source>
        <dbReference type="EMBL" id="SFT50424.1"/>
    </source>
</evidence>
<dbReference type="AlphaFoldDB" id="A0A1I6YJB0"/>
<dbReference type="STRING" id="477690.SAMN05216474_0934"/>
<evidence type="ECO:0008006" key="3">
    <source>
        <dbReference type="Google" id="ProtNLM"/>
    </source>
</evidence>
<accession>A0A1I6YJB0</accession>
<dbReference type="Proteomes" id="UP000236454">
    <property type="component" value="Unassembled WGS sequence"/>
</dbReference>
<gene>
    <name evidence="1" type="ORF">SAMN05216474_0934</name>
</gene>
<proteinExistence type="predicted"/>
<dbReference type="InterPro" id="IPR043148">
    <property type="entry name" value="TagF_C"/>
</dbReference>